<protein>
    <submittedName>
        <fullName evidence="11">Acyl-CoA dehydrogenase</fullName>
    </submittedName>
</protein>
<dbReference type="PANTHER" id="PTHR43884">
    <property type="entry name" value="ACYL-COA DEHYDROGENASE"/>
    <property type="match status" value="1"/>
</dbReference>
<keyword evidence="4 7" id="KW-0274">FAD</keyword>
<dbReference type="InterPro" id="IPR006089">
    <property type="entry name" value="Acyl-CoA_DH_CS"/>
</dbReference>
<dbReference type="FunFam" id="1.20.140.10:FF:000001">
    <property type="entry name" value="Acyl-CoA dehydrogenase"/>
    <property type="match status" value="1"/>
</dbReference>
<feature type="domain" description="Acyl-CoA dehydrogenase/oxidase C-terminal" evidence="8">
    <location>
        <begin position="230"/>
        <end position="378"/>
    </location>
</feature>
<comment type="catalytic activity">
    <reaction evidence="6">
        <text>a 2,3-saturated acyl-CoA + A = a 2,3-dehydroacyl-CoA + AH2</text>
        <dbReference type="Rhea" id="RHEA:48608"/>
        <dbReference type="ChEBI" id="CHEBI:13193"/>
        <dbReference type="ChEBI" id="CHEBI:17499"/>
        <dbReference type="ChEBI" id="CHEBI:60015"/>
        <dbReference type="ChEBI" id="CHEBI:65111"/>
    </reaction>
</comment>
<dbReference type="GO" id="GO:0050660">
    <property type="term" value="F:flavin adenine dinucleotide binding"/>
    <property type="evidence" value="ECO:0007669"/>
    <property type="project" value="InterPro"/>
</dbReference>
<dbReference type="SUPFAM" id="SSF47203">
    <property type="entry name" value="Acyl-CoA dehydrogenase C-terminal domain-like"/>
    <property type="match status" value="1"/>
</dbReference>
<dbReference type="AlphaFoldDB" id="X0PM85"/>
<dbReference type="GO" id="GO:0008470">
    <property type="term" value="F:3-methylbutanoyl-CoA dehydrogenase activity"/>
    <property type="evidence" value="ECO:0007669"/>
    <property type="project" value="TreeGrafter"/>
</dbReference>
<dbReference type="InterPro" id="IPR009100">
    <property type="entry name" value="AcylCoA_DH/oxidase_NM_dom_sf"/>
</dbReference>
<evidence type="ECO:0000313" key="11">
    <source>
        <dbReference type="EMBL" id="GAF43649.1"/>
    </source>
</evidence>
<evidence type="ECO:0000256" key="5">
    <source>
        <dbReference type="ARBA" id="ARBA00023002"/>
    </source>
</evidence>
<evidence type="ECO:0000259" key="10">
    <source>
        <dbReference type="Pfam" id="PF02771"/>
    </source>
</evidence>
<dbReference type="SUPFAM" id="SSF56645">
    <property type="entry name" value="Acyl-CoA dehydrogenase NM domain-like"/>
    <property type="match status" value="1"/>
</dbReference>
<comment type="caution">
    <text evidence="11">The sequence shown here is derived from an EMBL/GenBank/DDBJ whole genome shotgun (WGS) entry which is preliminary data.</text>
</comment>
<organism evidence="11 12">
    <name type="scientific">Rhodococcus wratislaviensis NBRC 100605</name>
    <dbReference type="NCBI Taxonomy" id="1219028"/>
    <lineage>
        <taxon>Bacteria</taxon>
        <taxon>Bacillati</taxon>
        <taxon>Actinomycetota</taxon>
        <taxon>Actinomycetes</taxon>
        <taxon>Mycobacteriales</taxon>
        <taxon>Nocardiaceae</taxon>
        <taxon>Rhodococcus</taxon>
    </lineage>
</organism>
<evidence type="ECO:0000256" key="1">
    <source>
        <dbReference type="ARBA" id="ARBA00001974"/>
    </source>
</evidence>
<evidence type="ECO:0000256" key="7">
    <source>
        <dbReference type="RuleBase" id="RU362125"/>
    </source>
</evidence>
<reference evidence="11 12" key="1">
    <citation type="submission" date="2014-02" db="EMBL/GenBank/DDBJ databases">
        <title>Whole genome shotgun sequence of Rhodococcus wratislaviensis NBRC 100605.</title>
        <authorList>
            <person name="Hosoyama A."/>
            <person name="Tsuchikane K."/>
            <person name="Yoshida I."/>
            <person name="Ohji S."/>
            <person name="Ichikawa N."/>
            <person name="Yamazoe A."/>
            <person name="Fujita N."/>
        </authorList>
    </citation>
    <scope>NUCLEOTIDE SEQUENCE [LARGE SCALE GENOMIC DNA]</scope>
    <source>
        <strain evidence="11 12">NBRC 100605</strain>
    </source>
</reference>
<dbReference type="Gene3D" id="1.20.140.10">
    <property type="entry name" value="Butyryl-CoA Dehydrogenase, subunit A, domain 3"/>
    <property type="match status" value="1"/>
</dbReference>
<dbReference type="EMBL" id="BAWF01000009">
    <property type="protein sequence ID" value="GAF43649.1"/>
    <property type="molecule type" value="Genomic_DNA"/>
</dbReference>
<gene>
    <name evidence="11" type="primary">fadE</name>
    <name evidence="11" type="ORF">RW1_009_00730</name>
</gene>
<name>X0PM85_RHOWR</name>
<feature type="domain" description="Acyl-CoA dehydrogenase/oxidase N-terminal" evidence="10">
    <location>
        <begin position="8"/>
        <end position="119"/>
    </location>
</feature>
<proteinExistence type="inferred from homology"/>
<dbReference type="Pfam" id="PF02771">
    <property type="entry name" value="Acyl-CoA_dh_N"/>
    <property type="match status" value="1"/>
</dbReference>
<accession>X0PM85</accession>
<dbReference type="InterPro" id="IPR006091">
    <property type="entry name" value="Acyl-CoA_Oxase/DH_mid-dom"/>
</dbReference>
<dbReference type="Pfam" id="PF02770">
    <property type="entry name" value="Acyl-CoA_dh_M"/>
    <property type="match status" value="1"/>
</dbReference>
<dbReference type="FunFam" id="2.40.110.10:FF:000002">
    <property type="entry name" value="Acyl-CoA dehydrogenase fadE12"/>
    <property type="match status" value="1"/>
</dbReference>
<dbReference type="Pfam" id="PF00441">
    <property type="entry name" value="Acyl-CoA_dh_1"/>
    <property type="match status" value="1"/>
</dbReference>
<dbReference type="Proteomes" id="UP000019491">
    <property type="component" value="Unassembled WGS sequence"/>
</dbReference>
<comment type="similarity">
    <text evidence="2 7">Belongs to the acyl-CoA dehydrogenase family.</text>
</comment>
<feature type="domain" description="Acyl-CoA oxidase/dehydrogenase middle" evidence="9">
    <location>
        <begin position="123"/>
        <end position="218"/>
    </location>
</feature>
<comment type="cofactor">
    <cofactor evidence="1 7">
        <name>FAD</name>
        <dbReference type="ChEBI" id="CHEBI:57692"/>
    </cofactor>
</comment>
<evidence type="ECO:0000256" key="4">
    <source>
        <dbReference type="ARBA" id="ARBA00022827"/>
    </source>
</evidence>
<dbReference type="InterPro" id="IPR036250">
    <property type="entry name" value="AcylCo_DH-like_C"/>
</dbReference>
<evidence type="ECO:0000256" key="2">
    <source>
        <dbReference type="ARBA" id="ARBA00009347"/>
    </source>
</evidence>
<evidence type="ECO:0000313" key="12">
    <source>
        <dbReference type="Proteomes" id="UP000019491"/>
    </source>
</evidence>
<sequence length="381" mass="42366">MKRKIFETEHNEFRQLARSFFEKECAPHTEQWEKQGQVDREVWLRAGELGLLGWEAPEDYGGSGLRDFRYNAIMTEEFIATGSVGFGYSLHNDVMPPYLIDLTTDEQKQRWLPGWVTGELVTALAMTEPGAGSDLKSIRTTAKPSDGGYLLNGSKTYITNGILADLVIVVAKTDPDAGHRGISLLMVERGMDGFSRGRNLDKIGMKAQDTAELFFDDVFVPAANLIGEADRGFYHLMNGLAQERVACAVTSTAVMERVLELTSEFVRSRMVFGQPLGALQNTQFVLADVKAATEVCRTFTDDAIADLVRGDLSPERAAIAKMFVTERQWEAVDACLQLFGGAGYMNEYEVARLWRDTRVQRILAGSSEVMRHIIGRSLNLG</sequence>
<evidence type="ECO:0000259" key="9">
    <source>
        <dbReference type="Pfam" id="PF02770"/>
    </source>
</evidence>
<dbReference type="PROSITE" id="PS00073">
    <property type="entry name" value="ACYL_COA_DH_2"/>
    <property type="match status" value="1"/>
</dbReference>
<dbReference type="InterPro" id="IPR009075">
    <property type="entry name" value="AcylCo_DH/oxidase_C"/>
</dbReference>
<evidence type="ECO:0000256" key="3">
    <source>
        <dbReference type="ARBA" id="ARBA00022630"/>
    </source>
</evidence>
<keyword evidence="3 7" id="KW-0285">Flavoprotein</keyword>
<dbReference type="GO" id="GO:0006552">
    <property type="term" value="P:L-leucine catabolic process"/>
    <property type="evidence" value="ECO:0007669"/>
    <property type="project" value="TreeGrafter"/>
</dbReference>
<dbReference type="PROSITE" id="PS00072">
    <property type="entry name" value="ACYL_COA_DH_1"/>
    <property type="match status" value="1"/>
</dbReference>
<evidence type="ECO:0000256" key="6">
    <source>
        <dbReference type="ARBA" id="ARBA00052546"/>
    </source>
</evidence>
<keyword evidence="12" id="KW-1185">Reference proteome</keyword>
<dbReference type="OrthoDB" id="8876745at2"/>
<dbReference type="InterPro" id="IPR046373">
    <property type="entry name" value="Acyl-CoA_Oxase/DH_mid-dom_sf"/>
</dbReference>
<evidence type="ECO:0000259" key="8">
    <source>
        <dbReference type="Pfam" id="PF00441"/>
    </source>
</evidence>
<dbReference type="PANTHER" id="PTHR43884:SF12">
    <property type="entry name" value="ISOVALERYL-COA DEHYDROGENASE, MITOCHONDRIAL-RELATED"/>
    <property type="match status" value="1"/>
</dbReference>
<dbReference type="RefSeq" id="WP_037228567.1">
    <property type="nucleotide sequence ID" value="NZ_BAWF01000009.1"/>
</dbReference>
<dbReference type="FunFam" id="1.10.540.10:FF:000009">
    <property type="entry name" value="Probable acyl-CoA dehydrogenase"/>
    <property type="match status" value="1"/>
</dbReference>
<dbReference type="InterPro" id="IPR013786">
    <property type="entry name" value="AcylCoA_DH/ox_N"/>
</dbReference>
<keyword evidence="5 7" id="KW-0560">Oxidoreductase</keyword>
<dbReference type="InterPro" id="IPR037069">
    <property type="entry name" value="AcylCoA_DH/ox_N_sf"/>
</dbReference>
<dbReference type="Gene3D" id="1.10.540.10">
    <property type="entry name" value="Acyl-CoA dehydrogenase/oxidase, N-terminal domain"/>
    <property type="match status" value="1"/>
</dbReference>
<dbReference type="Gene3D" id="2.40.110.10">
    <property type="entry name" value="Butyryl-CoA Dehydrogenase, subunit A, domain 2"/>
    <property type="match status" value="1"/>
</dbReference>